<evidence type="ECO:0000256" key="1">
    <source>
        <dbReference type="ARBA" id="ARBA00009403"/>
    </source>
</evidence>
<keyword evidence="5" id="KW-1185">Reference proteome</keyword>
<dbReference type="SUPFAM" id="SSF54403">
    <property type="entry name" value="Cystatin/monellin"/>
    <property type="match status" value="1"/>
</dbReference>
<comment type="caution">
    <text evidence="4">The sequence shown here is derived from an EMBL/GenBank/DDBJ whole genome shotgun (WGS) entry which is preliminary data.</text>
</comment>
<keyword evidence="2" id="KW-0646">Protease inhibitor</keyword>
<dbReference type="PANTHER" id="PTHR46186:SF2">
    <property type="entry name" value="CYSTATIN"/>
    <property type="match status" value="1"/>
</dbReference>
<dbReference type="Proteomes" id="UP000007151">
    <property type="component" value="Unassembled WGS sequence"/>
</dbReference>
<organism evidence="4 5">
    <name type="scientific">Danaus plexippus plexippus</name>
    <dbReference type="NCBI Taxonomy" id="278856"/>
    <lineage>
        <taxon>Eukaryota</taxon>
        <taxon>Metazoa</taxon>
        <taxon>Ecdysozoa</taxon>
        <taxon>Arthropoda</taxon>
        <taxon>Hexapoda</taxon>
        <taxon>Insecta</taxon>
        <taxon>Pterygota</taxon>
        <taxon>Neoptera</taxon>
        <taxon>Endopterygota</taxon>
        <taxon>Lepidoptera</taxon>
        <taxon>Glossata</taxon>
        <taxon>Ditrysia</taxon>
        <taxon>Papilionoidea</taxon>
        <taxon>Nymphalidae</taxon>
        <taxon>Danainae</taxon>
        <taxon>Danaini</taxon>
        <taxon>Danaina</taxon>
        <taxon>Danaus</taxon>
        <taxon>Danaus</taxon>
    </lineage>
</organism>
<accession>A0A212EZR5</accession>
<dbReference type="FunCoup" id="A0A212EZR5">
    <property type="interactions" value="1"/>
</dbReference>
<dbReference type="GO" id="GO:0005737">
    <property type="term" value="C:cytoplasm"/>
    <property type="evidence" value="ECO:0007669"/>
    <property type="project" value="TreeGrafter"/>
</dbReference>
<name>A0A212EZR5_DANPL</name>
<dbReference type="OrthoDB" id="6357437at2759"/>
<dbReference type="Gene3D" id="3.10.450.10">
    <property type="match status" value="1"/>
</dbReference>
<sequence>MIWSNCYFGLLIFMAIASTTVAGFRGIITIQRSNDDDDKPLGTGEPVKKDPTKTTYYMLAEESLRKYEENSGDDTRYNVLKVNEVTEQLVSGTITKMDFDAAPLNCAADSGSDHFCQFQSISNILHCHSEIYSKPWENLKEIKCVCTQKKFRYKSTNE</sequence>
<dbReference type="CDD" id="cd00042">
    <property type="entry name" value="CY"/>
    <property type="match status" value="1"/>
</dbReference>
<protein>
    <submittedName>
        <fullName evidence="4">Cysteine proteinase inhibitor</fullName>
    </submittedName>
</protein>
<dbReference type="GO" id="GO:0031982">
    <property type="term" value="C:vesicle"/>
    <property type="evidence" value="ECO:0007669"/>
    <property type="project" value="TreeGrafter"/>
</dbReference>
<dbReference type="eggNOG" id="ENOG502T7Q9">
    <property type="taxonomic scope" value="Eukaryota"/>
</dbReference>
<dbReference type="KEGG" id="dpl:KGM_214602"/>
<evidence type="ECO:0000313" key="5">
    <source>
        <dbReference type="Proteomes" id="UP000007151"/>
    </source>
</evidence>
<evidence type="ECO:0000256" key="2">
    <source>
        <dbReference type="ARBA" id="ARBA00022690"/>
    </source>
</evidence>
<dbReference type="SMART" id="SM00043">
    <property type="entry name" value="CY"/>
    <property type="match status" value="1"/>
</dbReference>
<reference evidence="4 5" key="1">
    <citation type="journal article" date="2011" name="Cell">
        <title>The monarch butterfly genome yields insights into long-distance migration.</title>
        <authorList>
            <person name="Zhan S."/>
            <person name="Merlin C."/>
            <person name="Boore J.L."/>
            <person name="Reppert S.M."/>
        </authorList>
    </citation>
    <scope>NUCLEOTIDE SEQUENCE [LARGE SCALE GENOMIC DNA]</scope>
    <source>
        <strain evidence="4">F-2</strain>
    </source>
</reference>
<dbReference type="GO" id="GO:0004869">
    <property type="term" value="F:cysteine-type endopeptidase inhibitor activity"/>
    <property type="evidence" value="ECO:0007669"/>
    <property type="project" value="UniProtKB-KW"/>
</dbReference>
<evidence type="ECO:0000313" key="4">
    <source>
        <dbReference type="EMBL" id="OWR46973.1"/>
    </source>
</evidence>
<dbReference type="EMBL" id="AGBW02011239">
    <property type="protein sequence ID" value="OWR46973.1"/>
    <property type="molecule type" value="Genomic_DNA"/>
</dbReference>
<dbReference type="Pfam" id="PF00031">
    <property type="entry name" value="Cystatin"/>
    <property type="match status" value="1"/>
</dbReference>
<comment type="similarity">
    <text evidence="1">Belongs to the cystatin family.</text>
</comment>
<keyword evidence="3" id="KW-0789">Thiol protease inhibitor</keyword>
<dbReference type="PANTHER" id="PTHR46186">
    <property type="entry name" value="CYSTATIN"/>
    <property type="match status" value="1"/>
</dbReference>
<dbReference type="InterPro" id="IPR000010">
    <property type="entry name" value="Cystatin_dom"/>
</dbReference>
<dbReference type="AlphaFoldDB" id="A0A212EZR5"/>
<evidence type="ECO:0000256" key="3">
    <source>
        <dbReference type="ARBA" id="ARBA00022704"/>
    </source>
</evidence>
<dbReference type="GO" id="GO:0005615">
    <property type="term" value="C:extracellular space"/>
    <property type="evidence" value="ECO:0007669"/>
    <property type="project" value="TreeGrafter"/>
</dbReference>
<proteinExistence type="inferred from homology"/>
<gene>
    <name evidence="4" type="ORF">KGM_214602</name>
</gene>
<dbReference type="InterPro" id="IPR046350">
    <property type="entry name" value="Cystatin_sf"/>
</dbReference>